<protein>
    <submittedName>
        <fullName evidence="6">LysR family transcriptional regulator</fullName>
    </submittedName>
</protein>
<keyword evidence="4" id="KW-0804">Transcription</keyword>
<dbReference type="InterPro" id="IPR005119">
    <property type="entry name" value="LysR_subst-bd"/>
</dbReference>
<evidence type="ECO:0000256" key="3">
    <source>
        <dbReference type="ARBA" id="ARBA00023125"/>
    </source>
</evidence>
<dbReference type="SUPFAM" id="SSF46785">
    <property type="entry name" value="Winged helix' DNA-binding domain"/>
    <property type="match status" value="1"/>
</dbReference>
<dbReference type="Proteomes" id="UP001629953">
    <property type="component" value="Unassembled WGS sequence"/>
</dbReference>
<dbReference type="SUPFAM" id="SSF53850">
    <property type="entry name" value="Periplasmic binding protein-like II"/>
    <property type="match status" value="1"/>
</dbReference>
<evidence type="ECO:0000259" key="5">
    <source>
        <dbReference type="PROSITE" id="PS50931"/>
    </source>
</evidence>
<evidence type="ECO:0000313" key="7">
    <source>
        <dbReference type="Proteomes" id="UP001629953"/>
    </source>
</evidence>
<evidence type="ECO:0000256" key="2">
    <source>
        <dbReference type="ARBA" id="ARBA00023015"/>
    </source>
</evidence>
<dbReference type="PROSITE" id="PS50931">
    <property type="entry name" value="HTH_LYSR"/>
    <property type="match status" value="1"/>
</dbReference>
<feature type="domain" description="HTH lysR-type" evidence="5">
    <location>
        <begin position="4"/>
        <end position="62"/>
    </location>
</feature>
<dbReference type="Pfam" id="PF00126">
    <property type="entry name" value="HTH_1"/>
    <property type="match status" value="1"/>
</dbReference>
<dbReference type="PANTHER" id="PTHR30346">
    <property type="entry name" value="TRANSCRIPTIONAL DUAL REGULATOR HCAR-RELATED"/>
    <property type="match status" value="1"/>
</dbReference>
<gene>
    <name evidence="6" type="ORF">ABUE30_00240</name>
</gene>
<dbReference type="InterPro" id="IPR000847">
    <property type="entry name" value="LysR_HTH_N"/>
</dbReference>
<evidence type="ECO:0000256" key="1">
    <source>
        <dbReference type="ARBA" id="ARBA00009437"/>
    </source>
</evidence>
<dbReference type="Pfam" id="PF03466">
    <property type="entry name" value="LysR_substrate"/>
    <property type="match status" value="1"/>
</dbReference>
<keyword evidence="7" id="KW-1185">Reference proteome</keyword>
<organism evidence="6 7">
    <name type="scientific">Celerinatantimonas yamalensis</name>
    <dbReference type="NCBI Taxonomy" id="559956"/>
    <lineage>
        <taxon>Bacteria</taxon>
        <taxon>Pseudomonadati</taxon>
        <taxon>Pseudomonadota</taxon>
        <taxon>Gammaproteobacteria</taxon>
        <taxon>Celerinatantimonadaceae</taxon>
        <taxon>Celerinatantimonas</taxon>
    </lineage>
</organism>
<reference evidence="6 7" key="1">
    <citation type="journal article" date="2013" name="Int. J. Syst. Evol. Microbiol.">
        <title>Celerinatantimonas yamalensis sp. nov., a cold-adapted diazotrophic bacterium from a cold permafrost brine.</title>
        <authorList>
            <person name="Shcherbakova V."/>
            <person name="Chuvilskaya N."/>
            <person name="Rivkina E."/>
            <person name="Demidov N."/>
            <person name="Uchaeva V."/>
            <person name="Suetin S."/>
            <person name="Suzina N."/>
            <person name="Gilichinsky D."/>
        </authorList>
    </citation>
    <scope>NUCLEOTIDE SEQUENCE [LARGE SCALE GENOMIC DNA]</scope>
    <source>
        <strain evidence="6 7">C7</strain>
    </source>
</reference>
<dbReference type="PRINTS" id="PR00039">
    <property type="entry name" value="HTHLYSR"/>
</dbReference>
<proteinExistence type="inferred from homology"/>
<comment type="similarity">
    <text evidence="1">Belongs to the LysR transcriptional regulatory family.</text>
</comment>
<dbReference type="PANTHER" id="PTHR30346:SF0">
    <property type="entry name" value="HCA OPERON TRANSCRIPTIONAL ACTIVATOR HCAR"/>
    <property type="match status" value="1"/>
</dbReference>
<name>A0ABW9G165_9GAMM</name>
<evidence type="ECO:0000256" key="4">
    <source>
        <dbReference type="ARBA" id="ARBA00023163"/>
    </source>
</evidence>
<dbReference type="RefSeq" id="WP_408621632.1">
    <property type="nucleotide sequence ID" value="NZ_JBEQCT010000001.1"/>
</dbReference>
<dbReference type="CDD" id="cd08412">
    <property type="entry name" value="PBP2_PAO1_like"/>
    <property type="match status" value="1"/>
</dbReference>
<dbReference type="InterPro" id="IPR036388">
    <property type="entry name" value="WH-like_DNA-bd_sf"/>
</dbReference>
<accession>A0ABW9G165</accession>
<dbReference type="InterPro" id="IPR036390">
    <property type="entry name" value="WH_DNA-bd_sf"/>
</dbReference>
<comment type="caution">
    <text evidence="6">The sequence shown here is derived from an EMBL/GenBank/DDBJ whole genome shotgun (WGS) entry which is preliminary data.</text>
</comment>
<dbReference type="Gene3D" id="3.40.190.10">
    <property type="entry name" value="Periplasmic binding protein-like II"/>
    <property type="match status" value="2"/>
</dbReference>
<keyword evidence="3" id="KW-0238">DNA-binding</keyword>
<dbReference type="Gene3D" id="1.10.10.10">
    <property type="entry name" value="Winged helix-like DNA-binding domain superfamily/Winged helix DNA-binding domain"/>
    <property type="match status" value="1"/>
</dbReference>
<keyword evidence="2" id="KW-0805">Transcription regulation</keyword>
<dbReference type="EMBL" id="JBEQCT010000001">
    <property type="protein sequence ID" value="MFM2483521.1"/>
    <property type="molecule type" value="Genomic_DNA"/>
</dbReference>
<evidence type="ECO:0000313" key="6">
    <source>
        <dbReference type="EMBL" id="MFM2483521.1"/>
    </source>
</evidence>
<sequence length="317" mass="35639">MRYFTLKQLHYFSTVVQTESIAGASRKLHIAQPSISIAIKNLEDSFGQQLLIRHHAQGVSLTPSGRRFYDKASELLRLSHEFEQNTLASSEITSGKISIACFESVAPLYIPQLIAGFKKNYPDIEIQLHDGEQHELMVGLHRGQFDLAFLYDLELDNSICKDVLNAPHKPYALLPANHPLAFKESVSLADLSCEPMILLDIIPSRNYFLNIFTEKGLYPQVAYTSPSIEMVRCMVGQGQGFSVLVTRPHSNVTYDGQQLACVDISDEMESSTLIMAYLKTNEPTKPARLFMDYCRQCNLNVNTNKGRVYPIKESLSA</sequence>